<evidence type="ECO:0000256" key="3">
    <source>
        <dbReference type="ARBA" id="ARBA00022679"/>
    </source>
</evidence>
<evidence type="ECO:0000256" key="2">
    <source>
        <dbReference type="ARBA" id="ARBA00022603"/>
    </source>
</evidence>
<dbReference type="GeneID" id="90768135"/>
<feature type="region of interest" description="Disordered" evidence="5">
    <location>
        <begin position="1"/>
        <end position="39"/>
    </location>
</feature>
<dbReference type="InterPro" id="IPR010426">
    <property type="entry name" value="MTTB_MeTrfase"/>
</dbReference>
<evidence type="ECO:0000256" key="5">
    <source>
        <dbReference type="SAM" id="MobiDB-lite"/>
    </source>
</evidence>
<dbReference type="Gene3D" id="3.20.20.480">
    <property type="entry name" value="Trimethylamine methyltransferase-like"/>
    <property type="match status" value="1"/>
</dbReference>
<gene>
    <name evidence="6" type="ORF">E0E05_12575</name>
</gene>
<accession>A0A4P6V3L0</accession>
<organism evidence="6 7">
    <name type="scientific">Roseitalea porphyridii</name>
    <dbReference type="NCBI Taxonomy" id="1852022"/>
    <lineage>
        <taxon>Bacteria</taxon>
        <taxon>Pseudomonadati</taxon>
        <taxon>Pseudomonadota</taxon>
        <taxon>Alphaproteobacteria</taxon>
        <taxon>Hyphomicrobiales</taxon>
        <taxon>Ahrensiaceae</taxon>
        <taxon>Roseitalea</taxon>
    </lineage>
</organism>
<evidence type="ECO:0000313" key="6">
    <source>
        <dbReference type="EMBL" id="QBK31364.1"/>
    </source>
</evidence>
<dbReference type="OrthoDB" id="5713681at2"/>
<reference evidence="6 7" key="1">
    <citation type="journal article" date="2017" name="Int. J. Syst. Evol. Microbiol.">
        <title>Roseitalea porphyridii gen. nov., sp. nov., isolated from a red alga, and reclassification of Hoeflea suaedae Chung et al. 2013 as Pseudohoeflea suaedae gen. nov., comb. nov.</title>
        <authorList>
            <person name="Hyeon J.W."/>
            <person name="Jeong S.E."/>
            <person name="Baek K."/>
            <person name="Jeon C.O."/>
        </authorList>
    </citation>
    <scope>NUCLEOTIDE SEQUENCE [LARGE SCALE GENOMIC DNA]</scope>
    <source>
        <strain evidence="6 7">MA7-20</strain>
    </source>
</reference>
<evidence type="ECO:0000313" key="7">
    <source>
        <dbReference type="Proteomes" id="UP000293719"/>
    </source>
</evidence>
<dbReference type="EC" id="2.1.1.-" evidence="4"/>
<keyword evidence="7" id="KW-1185">Reference proteome</keyword>
<dbReference type="AlphaFoldDB" id="A0A4P6V3L0"/>
<dbReference type="RefSeq" id="WP_131617028.1">
    <property type="nucleotide sequence ID" value="NZ_CP036532.1"/>
</dbReference>
<feature type="compositionally biased region" description="Low complexity" evidence="5">
    <location>
        <begin position="28"/>
        <end position="39"/>
    </location>
</feature>
<proteinExistence type="inferred from homology"/>
<dbReference type="KEGG" id="rpod:E0E05_12575"/>
<keyword evidence="2 6" id="KW-0489">Methyltransferase</keyword>
<dbReference type="InterPro" id="IPR038601">
    <property type="entry name" value="MttB-like_sf"/>
</dbReference>
<dbReference type="PIRSF" id="PIRSF037567">
    <property type="entry name" value="MTTB_MeTrfase"/>
    <property type="match status" value="1"/>
</dbReference>
<dbReference type="EMBL" id="CP036532">
    <property type="protein sequence ID" value="QBK31364.1"/>
    <property type="molecule type" value="Genomic_DNA"/>
</dbReference>
<evidence type="ECO:0000256" key="1">
    <source>
        <dbReference type="ARBA" id="ARBA00007137"/>
    </source>
</evidence>
<protein>
    <recommendedName>
        <fullName evidence="4">Methyltransferase</fullName>
        <ecNumber evidence="4">2.1.1.-</ecNumber>
    </recommendedName>
</protein>
<name>A0A4P6V3L0_9HYPH</name>
<dbReference type="Proteomes" id="UP000293719">
    <property type="component" value="Chromosome"/>
</dbReference>
<keyword evidence="3 4" id="KW-0808">Transferase</keyword>
<evidence type="ECO:0000256" key="4">
    <source>
        <dbReference type="PIRNR" id="PIRNR037567"/>
    </source>
</evidence>
<dbReference type="GO" id="GO:0008168">
    <property type="term" value="F:methyltransferase activity"/>
    <property type="evidence" value="ECO:0007669"/>
    <property type="project" value="UniProtKB-KW"/>
</dbReference>
<comment type="similarity">
    <text evidence="1 4">Belongs to the trimethylamine methyltransferase family.</text>
</comment>
<dbReference type="Pfam" id="PF06253">
    <property type="entry name" value="MTTB"/>
    <property type="match status" value="1"/>
</dbReference>
<dbReference type="GO" id="GO:0015948">
    <property type="term" value="P:methanogenesis"/>
    <property type="evidence" value="ECO:0007669"/>
    <property type="project" value="UniProtKB-UniRule"/>
</dbReference>
<sequence>MEQDLSAAGQRADDAGEETGGRRGRRASGGAAARRAARSGTAAGPQLTYITRKIPLYEVLGEEGLALIEANAEHILQEIGIEFREDEEALDLWEKAGADVKGERVRFPKGLCRQLLETAPSVFTQHARNPARSVQIGGDATVFAPVYGPPFVRGLDGERRYATIEDFRNLVKLAYMAPAMHHSGGTICEPVDVPVNKRHLDMVYSHIRYSDKPFMGSVTAPERAEDSVAMARLVFGDQFVDENCVLINLINANSPMVFDGTMLGAAKVYARANQACIISPFILSGAMSPVTVAGTLAQILAEVMAGAAFTQLCRPGAPVLFGTFAASISMQSGAPTFGTPEPSLVSYGAAQLARRLGLPFRTGGSLCGSKMPDAQAAHESANTLNMTLLAGTNFALHSAGWLEGGLVASFDKFMIDCDQLAMMQAMSQGIDLSENGQAMDAIAEVGPGSHYLGCTHTQKNFQTAFYRSTVADNNSFEQWLAEGGKRVEERANRLCRDWLGAYEAPALDPAIDEALQVFMLRRKDSMPDAFG</sequence>
<dbReference type="GO" id="GO:0032259">
    <property type="term" value="P:methylation"/>
    <property type="evidence" value="ECO:0007669"/>
    <property type="project" value="UniProtKB-KW"/>
</dbReference>